<dbReference type="PhylomeDB" id="B4KZY2"/>
<organism evidence="5 6">
    <name type="scientific">Drosophila mojavensis</name>
    <name type="common">Fruit fly</name>
    <dbReference type="NCBI Taxonomy" id="7230"/>
    <lineage>
        <taxon>Eukaryota</taxon>
        <taxon>Metazoa</taxon>
        <taxon>Ecdysozoa</taxon>
        <taxon>Arthropoda</taxon>
        <taxon>Hexapoda</taxon>
        <taxon>Insecta</taxon>
        <taxon>Pterygota</taxon>
        <taxon>Neoptera</taxon>
        <taxon>Endopterygota</taxon>
        <taxon>Diptera</taxon>
        <taxon>Brachycera</taxon>
        <taxon>Muscomorpha</taxon>
        <taxon>Ephydroidea</taxon>
        <taxon>Drosophilidae</taxon>
        <taxon>Drosophila</taxon>
    </lineage>
</organism>
<evidence type="ECO:0000256" key="1">
    <source>
        <dbReference type="ARBA" id="ARBA00022460"/>
    </source>
</evidence>
<dbReference type="Proteomes" id="UP000009192">
    <property type="component" value="Unassembled WGS sequence"/>
</dbReference>
<dbReference type="GO" id="GO:0062129">
    <property type="term" value="C:chitin-based extracellular matrix"/>
    <property type="evidence" value="ECO:0007669"/>
    <property type="project" value="TreeGrafter"/>
</dbReference>
<sequence>MFRFLLVASALIACAYAVSDESYAVGNSRSEINPDGSYSYSYETSNGISGQEQGVGGQGASGSNSYISPEGLQVQLSYIADENGYQPQGSHLPTPPPIPEAILRALEYIRTHPQYQEPIGKGAISPKRSGVLFG</sequence>
<dbReference type="EMBL" id="CH933809">
    <property type="protein sequence ID" value="EDW17994.1"/>
    <property type="molecule type" value="Genomic_DNA"/>
</dbReference>
<evidence type="ECO:0008006" key="7">
    <source>
        <dbReference type="Google" id="ProtNLM"/>
    </source>
</evidence>
<dbReference type="eggNOG" id="ENOG502T9GA">
    <property type="taxonomic scope" value="Eukaryota"/>
</dbReference>
<dbReference type="InterPro" id="IPR031311">
    <property type="entry name" value="CHIT_BIND_RR_consensus"/>
</dbReference>
<dbReference type="PROSITE" id="PS00233">
    <property type="entry name" value="CHIT_BIND_RR_1"/>
    <property type="match status" value="1"/>
</dbReference>
<proteinExistence type="predicted"/>
<name>B4KZY2_DROMO</name>
<evidence type="ECO:0000313" key="5">
    <source>
        <dbReference type="EMBL" id="EDW17994.1"/>
    </source>
</evidence>
<keyword evidence="6" id="KW-1185">Reference proteome</keyword>
<feature type="region of interest" description="Disordered" evidence="3">
    <location>
        <begin position="26"/>
        <end position="63"/>
    </location>
</feature>
<accession>B4KZY2</accession>
<feature type="chain" id="PRO_5002811797" description="Pupal cuticle protein Edg-78E" evidence="4">
    <location>
        <begin position="18"/>
        <end position="134"/>
    </location>
</feature>
<keyword evidence="4" id="KW-0732">Signal</keyword>
<dbReference type="PRINTS" id="PR00947">
    <property type="entry name" value="CUTICLE"/>
</dbReference>
<gene>
    <name evidence="5" type="primary">Dmoj\GI12994</name>
    <name evidence="5" type="ORF">Dmoj_GI12994</name>
</gene>
<evidence type="ECO:0000256" key="3">
    <source>
        <dbReference type="SAM" id="MobiDB-lite"/>
    </source>
</evidence>
<dbReference type="GO" id="GO:0008010">
    <property type="term" value="F:structural constituent of chitin-based larval cuticle"/>
    <property type="evidence" value="ECO:0007669"/>
    <property type="project" value="TreeGrafter"/>
</dbReference>
<dbReference type="PANTHER" id="PTHR10380">
    <property type="entry name" value="CUTICLE PROTEIN"/>
    <property type="match status" value="1"/>
</dbReference>
<dbReference type="KEGG" id="dmo:Dmoj_GI12994"/>
<evidence type="ECO:0000256" key="4">
    <source>
        <dbReference type="SAM" id="SignalP"/>
    </source>
</evidence>
<dbReference type="Pfam" id="PF00379">
    <property type="entry name" value="Chitin_bind_4"/>
    <property type="match status" value="1"/>
</dbReference>
<protein>
    <recommendedName>
        <fullName evidence="7">Pupal cuticle protein Edg-78E</fullName>
    </recommendedName>
</protein>
<evidence type="ECO:0000256" key="2">
    <source>
        <dbReference type="PROSITE-ProRule" id="PRU00497"/>
    </source>
</evidence>
<keyword evidence="1 2" id="KW-0193">Cuticle</keyword>
<evidence type="ECO:0000313" key="6">
    <source>
        <dbReference type="Proteomes" id="UP000009192"/>
    </source>
</evidence>
<dbReference type="InterPro" id="IPR050468">
    <property type="entry name" value="Cuticle_Struct_Prot"/>
</dbReference>
<feature type="compositionally biased region" description="Polar residues" evidence="3">
    <location>
        <begin position="26"/>
        <end position="52"/>
    </location>
</feature>
<dbReference type="PROSITE" id="PS51155">
    <property type="entry name" value="CHIT_BIND_RR_2"/>
    <property type="match status" value="1"/>
</dbReference>
<dbReference type="InParanoid" id="B4KZY2"/>
<dbReference type="HOGENOM" id="CLU_065450_3_1_1"/>
<dbReference type="OrthoDB" id="6343684at2759"/>
<dbReference type="OMA" id="QGQQFVR"/>
<dbReference type="FunCoup" id="B4KZY2">
    <property type="interactions" value="74"/>
</dbReference>
<dbReference type="PANTHER" id="PTHR10380:SF238">
    <property type="entry name" value="CUTICULAR PROTEIN 65EA-RELATED"/>
    <property type="match status" value="1"/>
</dbReference>
<feature type="signal peptide" evidence="4">
    <location>
        <begin position="1"/>
        <end position="17"/>
    </location>
</feature>
<dbReference type="AlphaFoldDB" id="B4KZY2"/>
<dbReference type="InterPro" id="IPR000618">
    <property type="entry name" value="Insect_cuticle"/>
</dbReference>
<reference evidence="5 6" key="1">
    <citation type="journal article" date="2007" name="Nature">
        <title>Evolution of genes and genomes on the Drosophila phylogeny.</title>
        <authorList>
            <consortium name="Drosophila 12 Genomes Consortium"/>
            <person name="Clark A.G."/>
            <person name="Eisen M.B."/>
            <person name="Smith D.R."/>
            <person name="Bergman C.M."/>
            <person name="Oliver B."/>
            <person name="Markow T.A."/>
            <person name="Kaufman T.C."/>
            <person name="Kellis M."/>
            <person name="Gelbart W."/>
            <person name="Iyer V.N."/>
            <person name="Pollard D.A."/>
            <person name="Sackton T.B."/>
            <person name="Larracuente A.M."/>
            <person name="Singh N.D."/>
            <person name="Abad J.P."/>
            <person name="Abt D.N."/>
            <person name="Adryan B."/>
            <person name="Aguade M."/>
            <person name="Akashi H."/>
            <person name="Anderson W.W."/>
            <person name="Aquadro C.F."/>
            <person name="Ardell D.H."/>
            <person name="Arguello R."/>
            <person name="Artieri C.G."/>
            <person name="Barbash D.A."/>
            <person name="Barker D."/>
            <person name="Barsanti P."/>
            <person name="Batterham P."/>
            <person name="Batzoglou S."/>
            <person name="Begun D."/>
            <person name="Bhutkar A."/>
            <person name="Blanco E."/>
            <person name="Bosak S.A."/>
            <person name="Bradley R.K."/>
            <person name="Brand A.D."/>
            <person name="Brent M.R."/>
            <person name="Brooks A.N."/>
            <person name="Brown R.H."/>
            <person name="Butlin R.K."/>
            <person name="Caggese C."/>
            <person name="Calvi B.R."/>
            <person name="Bernardo de Carvalho A."/>
            <person name="Caspi A."/>
            <person name="Castrezana S."/>
            <person name="Celniker S.E."/>
            <person name="Chang J.L."/>
            <person name="Chapple C."/>
            <person name="Chatterji S."/>
            <person name="Chinwalla A."/>
            <person name="Civetta A."/>
            <person name="Clifton S.W."/>
            <person name="Comeron J.M."/>
            <person name="Costello J.C."/>
            <person name="Coyne J.A."/>
            <person name="Daub J."/>
            <person name="David R.G."/>
            <person name="Delcher A.L."/>
            <person name="Delehaunty K."/>
            <person name="Do C.B."/>
            <person name="Ebling H."/>
            <person name="Edwards K."/>
            <person name="Eickbush T."/>
            <person name="Evans J.D."/>
            <person name="Filipski A."/>
            <person name="Findeiss S."/>
            <person name="Freyhult E."/>
            <person name="Fulton L."/>
            <person name="Fulton R."/>
            <person name="Garcia A.C."/>
            <person name="Gardiner A."/>
            <person name="Garfield D.A."/>
            <person name="Garvin B.E."/>
            <person name="Gibson G."/>
            <person name="Gilbert D."/>
            <person name="Gnerre S."/>
            <person name="Godfrey J."/>
            <person name="Good R."/>
            <person name="Gotea V."/>
            <person name="Gravely B."/>
            <person name="Greenberg A.J."/>
            <person name="Griffiths-Jones S."/>
            <person name="Gross S."/>
            <person name="Guigo R."/>
            <person name="Gustafson E.A."/>
            <person name="Haerty W."/>
            <person name="Hahn M.W."/>
            <person name="Halligan D.L."/>
            <person name="Halpern A.L."/>
            <person name="Halter G.M."/>
            <person name="Han M.V."/>
            <person name="Heger A."/>
            <person name="Hillier L."/>
            <person name="Hinrichs A.S."/>
            <person name="Holmes I."/>
            <person name="Hoskins R.A."/>
            <person name="Hubisz M.J."/>
            <person name="Hultmark D."/>
            <person name="Huntley M.A."/>
            <person name="Jaffe D.B."/>
            <person name="Jagadeeshan S."/>
            <person name="Jeck W.R."/>
            <person name="Johnson J."/>
            <person name="Jones C.D."/>
            <person name="Jordan W.C."/>
            <person name="Karpen G.H."/>
            <person name="Kataoka E."/>
            <person name="Keightley P.D."/>
            <person name="Kheradpour P."/>
            <person name="Kirkness E.F."/>
            <person name="Koerich L.B."/>
            <person name="Kristiansen K."/>
            <person name="Kudrna D."/>
            <person name="Kulathinal R.J."/>
            <person name="Kumar S."/>
            <person name="Kwok R."/>
            <person name="Lander E."/>
            <person name="Langley C.H."/>
            <person name="Lapoint R."/>
            <person name="Lazzaro B.P."/>
            <person name="Lee S.J."/>
            <person name="Levesque L."/>
            <person name="Li R."/>
            <person name="Lin C.F."/>
            <person name="Lin M.F."/>
            <person name="Lindblad-Toh K."/>
            <person name="Llopart A."/>
            <person name="Long M."/>
            <person name="Low L."/>
            <person name="Lozovsky E."/>
            <person name="Lu J."/>
            <person name="Luo M."/>
            <person name="Machado C.A."/>
            <person name="Makalowski W."/>
            <person name="Marzo M."/>
            <person name="Matsuda M."/>
            <person name="Matzkin L."/>
            <person name="McAllister B."/>
            <person name="McBride C.S."/>
            <person name="McKernan B."/>
            <person name="McKernan K."/>
            <person name="Mendez-Lago M."/>
            <person name="Minx P."/>
            <person name="Mollenhauer M.U."/>
            <person name="Montooth K."/>
            <person name="Mount S.M."/>
            <person name="Mu X."/>
            <person name="Myers E."/>
            <person name="Negre B."/>
            <person name="Newfeld S."/>
            <person name="Nielsen R."/>
            <person name="Noor M.A."/>
            <person name="O'Grady P."/>
            <person name="Pachter L."/>
            <person name="Papaceit M."/>
            <person name="Parisi M.J."/>
            <person name="Parisi M."/>
            <person name="Parts L."/>
            <person name="Pedersen J.S."/>
            <person name="Pesole G."/>
            <person name="Phillippy A.M."/>
            <person name="Ponting C.P."/>
            <person name="Pop M."/>
            <person name="Porcelli D."/>
            <person name="Powell J.R."/>
            <person name="Prohaska S."/>
            <person name="Pruitt K."/>
            <person name="Puig M."/>
            <person name="Quesneville H."/>
            <person name="Ram K.R."/>
            <person name="Rand D."/>
            <person name="Rasmussen M.D."/>
            <person name="Reed L.K."/>
            <person name="Reenan R."/>
            <person name="Reily A."/>
            <person name="Remington K.A."/>
            <person name="Rieger T.T."/>
            <person name="Ritchie M.G."/>
            <person name="Robin C."/>
            <person name="Rogers Y.H."/>
            <person name="Rohde C."/>
            <person name="Rozas J."/>
            <person name="Rubenfield M.J."/>
            <person name="Ruiz A."/>
            <person name="Russo S."/>
            <person name="Salzberg S.L."/>
            <person name="Sanchez-Gracia A."/>
            <person name="Saranga D.J."/>
            <person name="Sato H."/>
            <person name="Schaeffer S.W."/>
            <person name="Schatz M.C."/>
            <person name="Schlenke T."/>
            <person name="Schwartz R."/>
            <person name="Segarra C."/>
            <person name="Singh R.S."/>
            <person name="Sirot L."/>
            <person name="Sirota M."/>
            <person name="Sisneros N.B."/>
            <person name="Smith C.D."/>
            <person name="Smith T.F."/>
            <person name="Spieth J."/>
            <person name="Stage D.E."/>
            <person name="Stark A."/>
            <person name="Stephan W."/>
            <person name="Strausberg R.L."/>
            <person name="Strempel S."/>
            <person name="Sturgill D."/>
            <person name="Sutton G."/>
            <person name="Sutton G.G."/>
            <person name="Tao W."/>
            <person name="Teichmann S."/>
            <person name="Tobari Y.N."/>
            <person name="Tomimura Y."/>
            <person name="Tsolas J.M."/>
            <person name="Valente V.L."/>
            <person name="Venter E."/>
            <person name="Venter J.C."/>
            <person name="Vicario S."/>
            <person name="Vieira F.G."/>
            <person name="Vilella A.J."/>
            <person name="Villasante A."/>
            <person name="Walenz B."/>
            <person name="Wang J."/>
            <person name="Wasserman M."/>
            <person name="Watts T."/>
            <person name="Wilson D."/>
            <person name="Wilson R.K."/>
            <person name="Wing R.A."/>
            <person name="Wolfner M.F."/>
            <person name="Wong A."/>
            <person name="Wong G.K."/>
            <person name="Wu C.I."/>
            <person name="Wu G."/>
            <person name="Yamamoto D."/>
            <person name="Yang H.P."/>
            <person name="Yang S.P."/>
            <person name="Yorke J.A."/>
            <person name="Yoshida K."/>
            <person name="Zdobnov E."/>
            <person name="Zhang P."/>
            <person name="Zhang Y."/>
            <person name="Zimin A.V."/>
            <person name="Baldwin J."/>
            <person name="Abdouelleil A."/>
            <person name="Abdulkadir J."/>
            <person name="Abebe A."/>
            <person name="Abera B."/>
            <person name="Abreu J."/>
            <person name="Acer S.C."/>
            <person name="Aftuck L."/>
            <person name="Alexander A."/>
            <person name="An P."/>
            <person name="Anderson E."/>
            <person name="Anderson S."/>
            <person name="Arachi H."/>
            <person name="Azer M."/>
            <person name="Bachantsang P."/>
            <person name="Barry A."/>
            <person name="Bayul T."/>
            <person name="Berlin A."/>
            <person name="Bessette D."/>
            <person name="Bloom T."/>
            <person name="Blye J."/>
            <person name="Boguslavskiy L."/>
            <person name="Bonnet C."/>
            <person name="Boukhgalter B."/>
            <person name="Bourzgui I."/>
            <person name="Brown A."/>
            <person name="Cahill P."/>
            <person name="Channer S."/>
            <person name="Cheshatsang Y."/>
            <person name="Chuda L."/>
            <person name="Citroen M."/>
            <person name="Collymore A."/>
            <person name="Cooke P."/>
            <person name="Costello M."/>
            <person name="D'Aco K."/>
            <person name="Daza R."/>
            <person name="De Haan G."/>
            <person name="DeGray S."/>
            <person name="DeMaso C."/>
            <person name="Dhargay N."/>
            <person name="Dooley K."/>
            <person name="Dooley E."/>
            <person name="Doricent M."/>
            <person name="Dorje P."/>
            <person name="Dorjee K."/>
            <person name="Dupes A."/>
            <person name="Elong R."/>
            <person name="Falk J."/>
            <person name="Farina A."/>
            <person name="Faro S."/>
            <person name="Ferguson D."/>
            <person name="Fisher S."/>
            <person name="Foley C.D."/>
            <person name="Franke A."/>
            <person name="Friedrich D."/>
            <person name="Gadbois L."/>
            <person name="Gearin G."/>
            <person name="Gearin C.R."/>
            <person name="Giannoukos G."/>
            <person name="Goode T."/>
            <person name="Graham J."/>
            <person name="Grandbois E."/>
            <person name="Grewal S."/>
            <person name="Gyaltsen K."/>
            <person name="Hafez N."/>
            <person name="Hagos B."/>
            <person name="Hall J."/>
            <person name="Henson C."/>
            <person name="Hollinger A."/>
            <person name="Honan T."/>
            <person name="Huard M.D."/>
            <person name="Hughes L."/>
            <person name="Hurhula B."/>
            <person name="Husby M.E."/>
            <person name="Kamat A."/>
            <person name="Kanga B."/>
            <person name="Kashin S."/>
            <person name="Khazanovich D."/>
            <person name="Kisner P."/>
            <person name="Lance K."/>
            <person name="Lara M."/>
            <person name="Lee W."/>
            <person name="Lennon N."/>
            <person name="Letendre F."/>
            <person name="LeVine R."/>
            <person name="Lipovsky A."/>
            <person name="Liu X."/>
            <person name="Liu J."/>
            <person name="Liu S."/>
            <person name="Lokyitsang T."/>
            <person name="Lokyitsang Y."/>
            <person name="Lubonja R."/>
            <person name="Lui A."/>
            <person name="MacDonald P."/>
            <person name="Magnisalis V."/>
            <person name="Maru K."/>
            <person name="Matthews C."/>
            <person name="McCusker W."/>
            <person name="McDonough S."/>
            <person name="Mehta T."/>
            <person name="Meldrim J."/>
            <person name="Meneus L."/>
            <person name="Mihai O."/>
            <person name="Mihalev A."/>
            <person name="Mihova T."/>
            <person name="Mittelman R."/>
            <person name="Mlenga V."/>
            <person name="Montmayeur A."/>
            <person name="Mulrain L."/>
            <person name="Navidi A."/>
            <person name="Naylor J."/>
            <person name="Negash T."/>
            <person name="Nguyen T."/>
            <person name="Nguyen N."/>
            <person name="Nicol R."/>
            <person name="Norbu C."/>
            <person name="Norbu N."/>
            <person name="Novod N."/>
            <person name="O'Neill B."/>
            <person name="Osman S."/>
            <person name="Markiewicz E."/>
            <person name="Oyono O.L."/>
            <person name="Patti C."/>
            <person name="Phunkhang P."/>
            <person name="Pierre F."/>
            <person name="Priest M."/>
            <person name="Raghuraman S."/>
            <person name="Rege F."/>
            <person name="Reyes R."/>
            <person name="Rise C."/>
            <person name="Rogov P."/>
            <person name="Ross K."/>
            <person name="Ryan E."/>
            <person name="Settipalli S."/>
            <person name="Shea T."/>
            <person name="Sherpa N."/>
            <person name="Shi L."/>
            <person name="Shih D."/>
            <person name="Sparrow T."/>
            <person name="Spaulding J."/>
            <person name="Stalker J."/>
            <person name="Stange-Thomann N."/>
            <person name="Stavropoulos S."/>
            <person name="Stone C."/>
            <person name="Strader C."/>
            <person name="Tesfaye S."/>
            <person name="Thomson T."/>
            <person name="Thoulutsang Y."/>
            <person name="Thoulutsang D."/>
            <person name="Topham K."/>
            <person name="Topping I."/>
            <person name="Tsamla T."/>
            <person name="Vassiliev H."/>
            <person name="Vo A."/>
            <person name="Wangchuk T."/>
            <person name="Wangdi T."/>
            <person name="Weiand M."/>
            <person name="Wilkinson J."/>
            <person name="Wilson A."/>
            <person name="Yadav S."/>
            <person name="Young G."/>
            <person name="Yu Q."/>
            <person name="Zembek L."/>
            <person name="Zhong D."/>
            <person name="Zimmer A."/>
            <person name="Zwirko Z."/>
            <person name="Jaffe D.B."/>
            <person name="Alvarez P."/>
            <person name="Brockman W."/>
            <person name="Butler J."/>
            <person name="Chin C."/>
            <person name="Gnerre S."/>
            <person name="Grabherr M."/>
            <person name="Kleber M."/>
            <person name="Mauceli E."/>
            <person name="MacCallum I."/>
        </authorList>
    </citation>
    <scope>NUCLEOTIDE SEQUENCE [LARGE SCALE GENOMIC DNA]</scope>
    <source>
        <strain evidence="6">Tucson 15081-1352.22</strain>
    </source>
</reference>